<reference evidence="1 2" key="1">
    <citation type="submission" date="2019-08" db="EMBL/GenBank/DDBJ databases">
        <title>Whole genome of Aphis craccivora.</title>
        <authorList>
            <person name="Voronova N.V."/>
            <person name="Shulinski R.S."/>
            <person name="Bandarenka Y.V."/>
            <person name="Zhorov D.G."/>
            <person name="Warner D."/>
        </authorList>
    </citation>
    <scope>NUCLEOTIDE SEQUENCE [LARGE SCALE GENOMIC DNA]</scope>
    <source>
        <strain evidence="1">180601</strain>
        <tissue evidence="1">Whole Body</tissue>
    </source>
</reference>
<keyword evidence="1" id="KW-0695">RNA-directed DNA polymerase</keyword>
<keyword evidence="1" id="KW-0808">Transferase</keyword>
<comment type="caution">
    <text evidence="1">The sequence shown here is derived from an EMBL/GenBank/DDBJ whole genome shotgun (WGS) entry which is preliminary data.</text>
</comment>
<keyword evidence="1" id="KW-0548">Nucleotidyltransferase</keyword>
<dbReference type="EMBL" id="VUJU01004163">
    <property type="protein sequence ID" value="KAF0755368.1"/>
    <property type="molecule type" value="Genomic_DNA"/>
</dbReference>
<dbReference type="GO" id="GO:0003964">
    <property type="term" value="F:RNA-directed DNA polymerase activity"/>
    <property type="evidence" value="ECO:0007669"/>
    <property type="project" value="UniProtKB-KW"/>
</dbReference>
<accession>A0A6G0YG72</accession>
<proteinExistence type="predicted"/>
<gene>
    <name evidence="1" type="ORF">FWK35_00018617</name>
</gene>
<name>A0A6G0YG72_APHCR</name>
<keyword evidence="2" id="KW-1185">Reference proteome</keyword>
<sequence>MHTTSTLYHSFYPSVLYLNNVPIILFQLTNTNSLICFNKHALNTRLRRQRIFLINHEYSKLKFKVVCLYVNYKISLKPLWELWSTIIMRYLLPTAKFQNINVTYLLTSLVSNYALYKALSIKTDIRSCALKFETIRNVVMTSEYNLNLSPQGFLFKK</sequence>
<dbReference type="AlphaFoldDB" id="A0A6G0YG72"/>
<evidence type="ECO:0000313" key="1">
    <source>
        <dbReference type="EMBL" id="KAF0755368.1"/>
    </source>
</evidence>
<evidence type="ECO:0000313" key="2">
    <source>
        <dbReference type="Proteomes" id="UP000478052"/>
    </source>
</evidence>
<organism evidence="1 2">
    <name type="scientific">Aphis craccivora</name>
    <name type="common">Cowpea aphid</name>
    <dbReference type="NCBI Taxonomy" id="307492"/>
    <lineage>
        <taxon>Eukaryota</taxon>
        <taxon>Metazoa</taxon>
        <taxon>Ecdysozoa</taxon>
        <taxon>Arthropoda</taxon>
        <taxon>Hexapoda</taxon>
        <taxon>Insecta</taxon>
        <taxon>Pterygota</taxon>
        <taxon>Neoptera</taxon>
        <taxon>Paraneoptera</taxon>
        <taxon>Hemiptera</taxon>
        <taxon>Sternorrhyncha</taxon>
        <taxon>Aphidomorpha</taxon>
        <taxon>Aphidoidea</taxon>
        <taxon>Aphididae</taxon>
        <taxon>Aphidini</taxon>
        <taxon>Aphis</taxon>
        <taxon>Aphis</taxon>
    </lineage>
</organism>
<dbReference type="Proteomes" id="UP000478052">
    <property type="component" value="Unassembled WGS sequence"/>
</dbReference>
<protein>
    <submittedName>
        <fullName evidence="1">Reverse transcriptase domain-containing protein</fullName>
    </submittedName>
</protein>